<feature type="region of interest" description="Disordered" evidence="1">
    <location>
        <begin position="1"/>
        <end position="43"/>
    </location>
</feature>
<feature type="compositionally biased region" description="Basic and acidic residues" evidence="1">
    <location>
        <begin position="1"/>
        <end position="15"/>
    </location>
</feature>
<organism evidence="2 3">
    <name type="scientific">Carpinus fangiana</name>
    <dbReference type="NCBI Taxonomy" id="176857"/>
    <lineage>
        <taxon>Eukaryota</taxon>
        <taxon>Viridiplantae</taxon>
        <taxon>Streptophyta</taxon>
        <taxon>Embryophyta</taxon>
        <taxon>Tracheophyta</taxon>
        <taxon>Spermatophyta</taxon>
        <taxon>Magnoliopsida</taxon>
        <taxon>eudicotyledons</taxon>
        <taxon>Gunneridae</taxon>
        <taxon>Pentapetalae</taxon>
        <taxon>rosids</taxon>
        <taxon>fabids</taxon>
        <taxon>Fagales</taxon>
        <taxon>Betulaceae</taxon>
        <taxon>Carpinus</taxon>
    </lineage>
</organism>
<proteinExistence type="predicted"/>
<accession>A0A5N6RRE1</accession>
<keyword evidence="3" id="KW-1185">Reference proteome</keyword>
<dbReference type="Proteomes" id="UP000327013">
    <property type="component" value="Chromosome 8"/>
</dbReference>
<reference evidence="2 3" key="1">
    <citation type="submission" date="2019-06" db="EMBL/GenBank/DDBJ databases">
        <title>A chromosomal-level reference genome of Carpinus fangiana (Coryloideae, Betulaceae).</title>
        <authorList>
            <person name="Yang X."/>
            <person name="Wang Z."/>
            <person name="Zhang L."/>
            <person name="Hao G."/>
            <person name="Liu J."/>
            <person name="Yang Y."/>
        </authorList>
    </citation>
    <scope>NUCLEOTIDE SEQUENCE [LARGE SCALE GENOMIC DNA]</scope>
    <source>
        <strain evidence="2">Cfa_2016G</strain>
        <tissue evidence="2">Leaf</tissue>
    </source>
</reference>
<dbReference type="EMBL" id="CM017328">
    <property type="protein sequence ID" value="KAE8125006.1"/>
    <property type="molecule type" value="Genomic_DNA"/>
</dbReference>
<evidence type="ECO:0000256" key="1">
    <source>
        <dbReference type="SAM" id="MobiDB-lite"/>
    </source>
</evidence>
<name>A0A5N6RRE1_9ROSI</name>
<evidence type="ECO:0000313" key="3">
    <source>
        <dbReference type="Proteomes" id="UP000327013"/>
    </source>
</evidence>
<sequence>MQKREGVEAVTHRVTESNQGGDRGSTGVQGRVNRLKTRVGGKSGGGAVGAWLIYGFIGEGQLGEVLRIRGQVLARRRLGQTVPR</sequence>
<evidence type="ECO:0000313" key="2">
    <source>
        <dbReference type="EMBL" id="KAE8125006.1"/>
    </source>
</evidence>
<gene>
    <name evidence="2" type="ORF">FH972_019844</name>
</gene>
<protein>
    <submittedName>
        <fullName evidence="2">Uncharacterized protein</fullName>
    </submittedName>
</protein>
<dbReference type="AlphaFoldDB" id="A0A5N6RRE1"/>